<evidence type="ECO:0000256" key="1">
    <source>
        <dbReference type="SAM" id="SignalP"/>
    </source>
</evidence>
<dbReference type="InterPro" id="IPR003787">
    <property type="entry name" value="Sulphur_relay_DsrE/F-like"/>
</dbReference>
<name>A0AAP4M2W1_9GAMM</name>
<reference evidence="5" key="1">
    <citation type="submission" date="2019-11" db="EMBL/GenBank/DDBJ databases">
        <title>Escherichia coli 1916D6.</title>
        <authorList>
            <person name="Yao H."/>
            <person name="Du X."/>
            <person name="Yu R."/>
            <person name="Li A."/>
        </authorList>
    </citation>
    <scope>NUCLEOTIDE SEQUENCE [LARGE SCALE GENOMIC DNA]</scope>
    <source>
        <strain evidence="5">19110F47</strain>
    </source>
</reference>
<dbReference type="Gene3D" id="3.40.1260.10">
    <property type="entry name" value="DsrEFH-like"/>
    <property type="match status" value="1"/>
</dbReference>
<reference evidence="4" key="5">
    <citation type="submission" date="2021-03" db="EMBL/GenBank/DDBJ databases">
        <authorList>
            <person name="Ma J."/>
        </authorList>
    </citation>
    <scope>NUCLEOTIDE SEQUENCE</scope>
    <source>
        <strain evidence="4">GX5</strain>
    </source>
</reference>
<evidence type="ECO:0000313" key="2">
    <source>
        <dbReference type="EMBL" id="MDM1718472.1"/>
    </source>
</evidence>
<protein>
    <submittedName>
        <fullName evidence="2">DsrE family protein</fullName>
    </submittedName>
</protein>
<evidence type="ECO:0000313" key="7">
    <source>
        <dbReference type="Proteomes" id="UP001174419"/>
    </source>
</evidence>
<dbReference type="EMBL" id="CP046045">
    <property type="protein sequence ID" value="QGM28870.1"/>
    <property type="molecule type" value="Genomic_DNA"/>
</dbReference>
<dbReference type="EMBL" id="CP071770">
    <property type="protein sequence ID" value="QTD63003.1"/>
    <property type="molecule type" value="Genomic_DNA"/>
</dbReference>
<keyword evidence="6" id="KW-1185">Reference proteome</keyword>
<reference evidence="2" key="6">
    <citation type="journal article" date="2022" name="Sci. Total Environ.">
        <title>Prevalence, transmission, and molecular epidemiology of tet(X)-positive bacteria among humans, animals, and environmental niches in China: An epidemiological, and genomic-based study.</title>
        <authorList>
            <person name="Dong N."/>
            <person name="Zeng Y."/>
            <person name="Cai C."/>
            <person name="Sun C."/>
            <person name="Lu J."/>
            <person name="Liu C."/>
            <person name="Zhou H."/>
            <person name="Sun Q."/>
            <person name="Shu L."/>
            <person name="Wang H."/>
            <person name="Wang Y."/>
            <person name="Wang S."/>
            <person name="Wu C."/>
            <person name="Chan E.W."/>
            <person name="Chen G."/>
            <person name="Shen Z."/>
            <person name="Chen S."/>
            <person name="Zhang R."/>
        </authorList>
    </citation>
    <scope>NUCLEOTIDE SEQUENCE</scope>
    <source>
        <strain evidence="2">DF49-4</strain>
    </source>
</reference>
<evidence type="ECO:0000313" key="4">
    <source>
        <dbReference type="EMBL" id="QTD63003.1"/>
    </source>
</evidence>
<proteinExistence type="predicted"/>
<organism evidence="2 7">
    <name type="scientific">Acinetobacter towneri</name>
    <dbReference type="NCBI Taxonomy" id="202956"/>
    <lineage>
        <taxon>Bacteria</taxon>
        <taxon>Pseudomonadati</taxon>
        <taxon>Pseudomonadota</taxon>
        <taxon>Gammaproteobacteria</taxon>
        <taxon>Moraxellales</taxon>
        <taxon>Moraxellaceae</taxon>
        <taxon>Acinetobacter</taxon>
    </lineage>
</organism>
<reference evidence="2" key="4">
    <citation type="submission" date="2020-06" db="EMBL/GenBank/DDBJ databases">
        <authorList>
            <person name="Dong N."/>
        </authorList>
    </citation>
    <scope>NUCLEOTIDE SEQUENCE</scope>
    <source>
        <strain evidence="2">DF49-4</strain>
    </source>
</reference>
<dbReference type="EMBL" id="JACANG010000006">
    <property type="protein sequence ID" value="MDM1718472.1"/>
    <property type="molecule type" value="Genomic_DNA"/>
</dbReference>
<gene>
    <name evidence="3" type="ORF">GJD93_10660</name>
    <name evidence="2" type="ORF">HX110_04805</name>
    <name evidence="4" type="ORF">J4G45_10365</name>
</gene>
<feature type="chain" id="PRO_5044711633" evidence="1">
    <location>
        <begin position="28"/>
        <end position="143"/>
    </location>
</feature>
<evidence type="ECO:0000313" key="3">
    <source>
        <dbReference type="EMBL" id="QGM28870.1"/>
    </source>
</evidence>
<accession>A0AAP4M2W1</accession>
<dbReference type="Proteomes" id="UP000663954">
    <property type="component" value="Chromosome"/>
</dbReference>
<sequence>MSSAMKLIQLLCLSVLLTFASLSPAMAESKKDPLFVLLTSSDAHRTKMAIGMSNNQFGKGHPLTIYLVDQGVMLASNRFEHKYAEHQNMLKSIIAKGGDVYICKMCMEQYGVVEGDLMKGLKYANPDAMGEAIFRPGTQTLSW</sequence>
<reference evidence="4 6" key="3">
    <citation type="journal article" date="2020" name="Front. Cell. Infect. Microbiol.">
        <title>Characterization of Three Porcine Acinetobacter towneri Strains Co-Harboring tet(X3) and bla OXA-58.</title>
        <authorList>
            <person name="Ma J."/>
            <person name="Wang J."/>
            <person name="Feng J."/>
            <person name="Liu Y."/>
            <person name="Yang B."/>
            <person name="Li R."/>
            <person name="Bai L."/>
            <person name="He T."/>
            <person name="Wang X."/>
            <person name="Yang Z."/>
        </authorList>
    </citation>
    <scope>NUCLEOTIDE SEQUENCE [LARGE SCALE GENOMIC DNA]</scope>
    <source>
        <strain evidence="4 6">GX5</strain>
    </source>
</reference>
<keyword evidence="1" id="KW-0732">Signal</keyword>
<dbReference type="InterPro" id="IPR027396">
    <property type="entry name" value="DsrEFH-like"/>
</dbReference>
<dbReference type="Proteomes" id="UP000405075">
    <property type="component" value="Chromosome"/>
</dbReference>
<dbReference type="SUPFAM" id="SSF75169">
    <property type="entry name" value="DsrEFH-like"/>
    <property type="match status" value="1"/>
</dbReference>
<dbReference type="AlphaFoldDB" id="A0AAP4M2W1"/>
<reference evidence="3" key="2">
    <citation type="submission" date="2019-11" db="EMBL/GenBank/DDBJ databases">
        <authorList>
            <person name="Yao H."/>
            <person name="Du X."/>
            <person name="Yu R."/>
            <person name="Li A."/>
        </authorList>
    </citation>
    <scope>NUCLEOTIDE SEQUENCE</scope>
    <source>
        <strain evidence="3">19110F47</strain>
    </source>
</reference>
<evidence type="ECO:0000313" key="6">
    <source>
        <dbReference type="Proteomes" id="UP000663954"/>
    </source>
</evidence>
<evidence type="ECO:0000313" key="5">
    <source>
        <dbReference type="Proteomes" id="UP000405075"/>
    </source>
</evidence>
<dbReference type="Proteomes" id="UP001174419">
    <property type="component" value="Unassembled WGS sequence"/>
</dbReference>
<dbReference type="Pfam" id="PF02635">
    <property type="entry name" value="DsrE"/>
    <property type="match status" value="1"/>
</dbReference>
<feature type="signal peptide" evidence="1">
    <location>
        <begin position="1"/>
        <end position="27"/>
    </location>
</feature>